<dbReference type="SUPFAM" id="SSF52833">
    <property type="entry name" value="Thioredoxin-like"/>
    <property type="match status" value="1"/>
</dbReference>
<dbReference type="Pfam" id="PF07884">
    <property type="entry name" value="VKOR"/>
    <property type="match status" value="1"/>
</dbReference>
<keyword evidence="7 10" id="KW-0472">Membrane</keyword>
<protein>
    <submittedName>
        <fullName evidence="12">Putative membrane protein</fullName>
    </submittedName>
</protein>
<dbReference type="GO" id="GO:0016491">
    <property type="term" value="F:oxidoreductase activity"/>
    <property type="evidence" value="ECO:0007669"/>
    <property type="project" value="UniProtKB-KW"/>
</dbReference>
<evidence type="ECO:0000256" key="3">
    <source>
        <dbReference type="ARBA" id="ARBA00022692"/>
    </source>
</evidence>
<evidence type="ECO:0000256" key="9">
    <source>
        <dbReference type="ARBA" id="ARBA00023284"/>
    </source>
</evidence>
<comment type="subcellular location">
    <subcellularLocation>
        <location evidence="1">Membrane</location>
        <topology evidence="1">Multi-pass membrane protein</topology>
    </subcellularLocation>
</comment>
<feature type="transmembrane region" description="Helical" evidence="10">
    <location>
        <begin position="295"/>
        <end position="315"/>
    </location>
</feature>
<keyword evidence="5 10" id="KW-1133">Transmembrane helix</keyword>
<dbReference type="InterPro" id="IPR036249">
    <property type="entry name" value="Thioredoxin-like_sf"/>
</dbReference>
<comment type="caution">
    <text evidence="12">The sequence shown here is derived from an EMBL/GenBank/DDBJ whole genome shotgun (WGS) entry which is preliminary data.</text>
</comment>
<dbReference type="InterPro" id="IPR005074">
    <property type="entry name" value="Peptidase_C39"/>
</dbReference>
<dbReference type="GO" id="GO:0005524">
    <property type="term" value="F:ATP binding"/>
    <property type="evidence" value="ECO:0007669"/>
    <property type="project" value="InterPro"/>
</dbReference>
<evidence type="ECO:0000256" key="6">
    <source>
        <dbReference type="ARBA" id="ARBA00023002"/>
    </source>
</evidence>
<evidence type="ECO:0000256" key="2">
    <source>
        <dbReference type="ARBA" id="ARBA00006214"/>
    </source>
</evidence>
<dbReference type="GO" id="GO:0048038">
    <property type="term" value="F:quinone binding"/>
    <property type="evidence" value="ECO:0007669"/>
    <property type="project" value="UniProtKB-KW"/>
</dbReference>
<evidence type="ECO:0000313" key="12">
    <source>
        <dbReference type="EMBL" id="RAJ76631.1"/>
    </source>
</evidence>
<dbReference type="GO" id="GO:0006508">
    <property type="term" value="P:proteolysis"/>
    <property type="evidence" value="ECO:0007669"/>
    <property type="project" value="InterPro"/>
</dbReference>
<proteinExistence type="inferred from homology"/>
<evidence type="ECO:0000256" key="4">
    <source>
        <dbReference type="ARBA" id="ARBA00022719"/>
    </source>
</evidence>
<keyword evidence="3 10" id="KW-0812">Transmembrane</keyword>
<evidence type="ECO:0000256" key="10">
    <source>
        <dbReference type="SAM" id="Phobius"/>
    </source>
</evidence>
<dbReference type="Gene3D" id="1.20.1440.130">
    <property type="entry name" value="VKOR domain"/>
    <property type="match status" value="1"/>
</dbReference>
<evidence type="ECO:0000256" key="5">
    <source>
        <dbReference type="ARBA" id="ARBA00022989"/>
    </source>
</evidence>
<dbReference type="InterPro" id="IPR012336">
    <property type="entry name" value="Thioredoxin-like_fold"/>
</dbReference>
<evidence type="ECO:0000259" key="11">
    <source>
        <dbReference type="PROSITE" id="PS50990"/>
    </source>
</evidence>
<keyword evidence="4" id="KW-0874">Quinone</keyword>
<dbReference type="Gene3D" id="3.90.70.10">
    <property type="entry name" value="Cysteine proteinases"/>
    <property type="match status" value="1"/>
</dbReference>
<dbReference type="GO" id="GO:0008233">
    <property type="term" value="F:peptidase activity"/>
    <property type="evidence" value="ECO:0007669"/>
    <property type="project" value="InterPro"/>
</dbReference>
<keyword evidence="9" id="KW-0676">Redox-active center</keyword>
<reference evidence="12 13" key="1">
    <citation type="submission" date="2018-06" db="EMBL/GenBank/DDBJ databases">
        <title>Genomic Encyclopedia of Archaeal and Bacterial Type Strains, Phase II (KMG-II): from individual species to whole genera.</title>
        <authorList>
            <person name="Goeker M."/>
        </authorList>
    </citation>
    <scope>NUCLEOTIDE SEQUENCE [LARGE SCALE GENOMIC DNA]</scope>
    <source>
        <strain evidence="12 13">DSM 29821</strain>
    </source>
</reference>
<evidence type="ECO:0000256" key="7">
    <source>
        <dbReference type="ARBA" id="ARBA00023136"/>
    </source>
</evidence>
<dbReference type="EMBL" id="QLMA01000008">
    <property type="protein sequence ID" value="RAJ76631.1"/>
    <property type="molecule type" value="Genomic_DNA"/>
</dbReference>
<evidence type="ECO:0000256" key="8">
    <source>
        <dbReference type="ARBA" id="ARBA00023157"/>
    </source>
</evidence>
<dbReference type="PROSITE" id="PS50990">
    <property type="entry name" value="PEPTIDASE_C39"/>
    <property type="match status" value="1"/>
</dbReference>
<dbReference type="InterPro" id="IPR012932">
    <property type="entry name" value="VKOR"/>
</dbReference>
<feature type="transmembrane region" description="Helical" evidence="10">
    <location>
        <begin position="181"/>
        <end position="204"/>
    </location>
</feature>
<name>A0A327VMS6_9BACT</name>
<feature type="transmembrane region" description="Helical" evidence="10">
    <location>
        <begin position="239"/>
        <end position="262"/>
    </location>
</feature>
<feature type="domain" description="Peptidase C39" evidence="11">
    <location>
        <begin position="4"/>
        <end position="130"/>
    </location>
</feature>
<dbReference type="Gene3D" id="3.40.30.10">
    <property type="entry name" value="Glutaredoxin"/>
    <property type="match status" value="1"/>
</dbReference>
<dbReference type="InterPro" id="IPR038354">
    <property type="entry name" value="VKOR_sf"/>
</dbReference>
<dbReference type="Pfam" id="PF13462">
    <property type="entry name" value="Thioredoxin_4"/>
    <property type="match status" value="1"/>
</dbReference>
<dbReference type="Pfam" id="PF03412">
    <property type="entry name" value="Peptidase_C39"/>
    <property type="match status" value="1"/>
</dbReference>
<evidence type="ECO:0000256" key="1">
    <source>
        <dbReference type="ARBA" id="ARBA00004141"/>
    </source>
</evidence>
<dbReference type="GO" id="GO:0016020">
    <property type="term" value="C:membrane"/>
    <property type="evidence" value="ECO:0007669"/>
    <property type="project" value="UniProtKB-SubCell"/>
</dbReference>
<accession>A0A327VMS6</accession>
<comment type="similarity">
    <text evidence="2">Belongs to the VKOR family.</text>
</comment>
<feature type="transmembrane region" description="Helical" evidence="10">
    <location>
        <begin position="327"/>
        <end position="347"/>
    </location>
</feature>
<keyword evidence="13" id="KW-1185">Reference proteome</keyword>
<gene>
    <name evidence="12" type="ORF">CLV59_108150</name>
</gene>
<feature type="transmembrane region" description="Helical" evidence="10">
    <location>
        <begin position="268"/>
        <end position="286"/>
    </location>
</feature>
<keyword evidence="8" id="KW-1015">Disulfide bond</keyword>
<dbReference type="Proteomes" id="UP000249819">
    <property type="component" value="Unassembled WGS sequence"/>
</dbReference>
<dbReference type="RefSeq" id="WP_111594353.1">
    <property type="nucleotide sequence ID" value="NZ_QLMA01000008.1"/>
</dbReference>
<dbReference type="AlphaFoldDB" id="A0A327VMS6"/>
<evidence type="ECO:0000313" key="13">
    <source>
        <dbReference type="Proteomes" id="UP000249819"/>
    </source>
</evidence>
<keyword evidence="6" id="KW-0560">Oxidoreductase</keyword>
<feature type="transmembrane region" description="Helical" evidence="10">
    <location>
        <begin position="153"/>
        <end position="175"/>
    </location>
</feature>
<organism evidence="12 13">
    <name type="scientific">Chitinophaga dinghuensis</name>
    <dbReference type="NCBI Taxonomy" id="1539050"/>
    <lineage>
        <taxon>Bacteria</taxon>
        <taxon>Pseudomonadati</taxon>
        <taxon>Bacteroidota</taxon>
        <taxon>Chitinophagia</taxon>
        <taxon>Chitinophagales</taxon>
        <taxon>Chitinophagaceae</taxon>
        <taxon>Chitinophaga</taxon>
    </lineage>
</organism>
<dbReference type="OrthoDB" id="1100563at2"/>
<dbReference type="CDD" id="cd12921">
    <property type="entry name" value="VKOR_4"/>
    <property type="match status" value="1"/>
</dbReference>
<sequence length="541" mass="61415">MFWRLSEPRPNGPMAAHLFLELVDVKLSYTTLQQEVEDHPDYPSLLSISDVFSKYKVGNITASFAPGDMAKIPPPFITQVKGKDSEMEYFTVVKTINSEKVSAFDPERKKWREYPFQEFAEQTSGVVLLAEPEDDAGEIDFKDKRREERYHTFSMYALITLLIAIFATVNVQAFLQVGWVALPPIMFSVLSAAGVLTGILLMWYDLDRYNPVIQQLCKGRKHVNCDAILQSNAAHIWGVSWSTIGLSYFSGQLIFMLAQGIVSPEMQSVTGIVSLLALPYVFYSVYFQWRIAKQWCVLCLTIQAILLLQASIVIWKTDMLISNFSVSALLQFTMFGAIAFLAVVRLFPMLKKLKRTKFFKNQLKRLKYNPDVFNAVLSKQKNVHEGAAGLGIILGNPNATNKILKVCNPYCGPCAKAHPPIEDLLERNPDVQVQIIFTATNEDYDERKLPVQHLLAIAADNNEHLIKQALDDWYLAPEKNYAQFAARYPLKNELVQQEGKIKDMRDWCDKAGIAHTPTIYVNNHELPNIYDVHDLKNFLSA</sequence>